<name>A0AAD7GKH6_MYCRO</name>
<evidence type="ECO:0000313" key="2">
    <source>
        <dbReference type="Proteomes" id="UP001221757"/>
    </source>
</evidence>
<reference evidence="1" key="1">
    <citation type="submission" date="2023-03" db="EMBL/GenBank/DDBJ databases">
        <title>Massive genome expansion in bonnet fungi (Mycena s.s.) driven by repeated elements and novel gene families across ecological guilds.</title>
        <authorList>
            <consortium name="Lawrence Berkeley National Laboratory"/>
            <person name="Harder C.B."/>
            <person name="Miyauchi S."/>
            <person name="Viragh M."/>
            <person name="Kuo A."/>
            <person name="Thoen E."/>
            <person name="Andreopoulos B."/>
            <person name="Lu D."/>
            <person name="Skrede I."/>
            <person name="Drula E."/>
            <person name="Henrissat B."/>
            <person name="Morin E."/>
            <person name="Kohler A."/>
            <person name="Barry K."/>
            <person name="LaButti K."/>
            <person name="Morin E."/>
            <person name="Salamov A."/>
            <person name="Lipzen A."/>
            <person name="Mereny Z."/>
            <person name="Hegedus B."/>
            <person name="Baldrian P."/>
            <person name="Stursova M."/>
            <person name="Weitz H."/>
            <person name="Taylor A."/>
            <person name="Grigoriev I.V."/>
            <person name="Nagy L.G."/>
            <person name="Martin F."/>
            <person name="Kauserud H."/>
        </authorList>
    </citation>
    <scope>NUCLEOTIDE SEQUENCE</scope>
    <source>
        <strain evidence="1">CBHHK067</strain>
    </source>
</reference>
<dbReference type="AlphaFoldDB" id="A0AAD7GKH6"/>
<accession>A0AAD7GKH6</accession>
<sequence length="211" mass="23211">MFQFPTELHIEIGKTRGSKDKNWLYTVCTRASEPSVSVFGIGGGLGPTRILTRGGRHKIGACCRRLGASVGTKHIQFRQFSLSRAVPSVSELTHAVMDTSNTWVHRNDGLSYSPALFLPPFLPKRDRREGRNFHCSDEPGAESIPSCGGYNHTPQIGYYNGDDGRTTDKLSSTIMMMCMGTDRLEHLFGNIRGIVGHTAEEGQIKLVGEAK</sequence>
<dbReference type="Proteomes" id="UP001221757">
    <property type="component" value="Unassembled WGS sequence"/>
</dbReference>
<comment type="caution">
    <text evidence="1">The sequence shown here is derived from an EMBL/GenBank/DDBJ whole genome shotgun (WGS) entry which is preliminary data.</text>
</comment>
<organism evidence="1 2">
    <name type="scientific">Mycena rosella</name>
    <name type="common">Pink bonnet</name>
    <name type="synonym">Agaricus rosellus</name>
    <dbReference type="NCBI Taxonomy" id="1033263"/>
    <lineage>
        <taxon>Eukaryota</taxon>
        <taxon>Fungi</taxon>
        <taxon>Dikarya</taxon>
        <taxon>Basidiomycota</taxon>
        <taxon>Agaricomycotina</taxon>
        <taxon>Agaricomycetes</taxon>
        <taxon>Agaricomycetidae</taxon>
        <taxon>Agaricales</taxon>
        <taxon>Marasmiineae</taxon>
        <taxon>Mycenaceae</taxon>
        <taxon>Mycena</taxon>
    </lineage>
</organism>
<dbReference type="EMBL" id="JARKIE010000024">
    <property type="protein sequence ID" value="KAJ7698975.1"/>
    <property type="molecule type" value="Genomic_DNA"/>
</dbReference>
<protein>
    <submittedName>
        <fullName evidence="1">Uncharacterized protein</fullName>
    </submittedName>
</protein>
<gene>
    <name evidence="1" type="ORF">B0H17DRAFT_1129520</name>
</gene>
<evidence type="ECO:0000313" key="1">
    <source>
        <dbReference type="EMBL" id="KAJ7698975.1"/>
    </source>
</evidence>
<proteinExistence type="predicted"/>
<keyword evidence="2" id="KW-1185">Reference proteome</keyword>